<dbReference type="EC" id="3.4.13.22" evidence="9"/>
<evidence type="ECO:0000256" key="2">
    <source>
        <dbReference type="ARBA" id="ARBA00022670"/>
    </source>
</evidence>
<dbReference type="HAMAP" id="MF_01924">
    <property type="entry name" value="A_A_dipeptidase"/>
    <property type="match status" value="1"/>
</dbReference>
<dbReference type="PANTHER" id="PTHR43126:SF1">
    <property type="entry name" value="D-ALANYL-D-ALANINE DIPEPTIDASE"/>
    <property type="match status" value="1"/>
</dbReference>
<dbReference type="AlphaFoldDB" id="A0A923SGG3"/>
<evidence type="ECO:0000256" key="4">
    <source>
        <dbReference type="ARBA" id="ARBA00022801"/>
    </source>
</evidence>
<evidence type="ECO:0000256" key="7">
    <source>
        <dbReference type="ARBA" id="ARBA00023049"/>
    </source>
</evidence>
<feature type="binding site" evidence="9">
    <location>
        <position position="133"/>
    </location>
    <ligand>
        <name>Zn(2+)</name>
        <dbReference type="ChEBI" id="CHEBI:29105"/>
        <note>catalytic</note>
    </ligand>
</feature>
<comment type="function">
    <text evidence="9">Catalyzes hydrolysis of the D-alanyl-D-alanine dipeptide.</text>
</comment>
<dbReference type="Gene3D" id="3.30.1380.10">
    <property type="match status" value="1"/>
</dbReference>
<dbReference type="PANTHER" id="PTHR43126">
    <property type="entry name" value="D-ALANYL-D-ALANINE DIPEPTIDASE"/>
    <property type="match status" value="1"/>
</dbReference>
<organism evidence="10 11">
    <name type="scientific">Flavobacterium muglaense</name>
    <dbReference type="NCBI Taxonomy" id="2764716"/>
    <lineage>
        <taxon>Bacteria</taxon>
        <taxon>Pseudomonadati</taxon>
        <taxon>Bacteroidota</taxon>
        <taxon>Flavobacteriia</taxon>
        <taxon>Flavobacteriales</taxon>
        <taxon>Flavobacteriaceae</taxon>
        <taxon>Flavobacterium</taxon>
    </lineage>
</organism>
<keyword evidence="7 9" id="KW-0482">Metalloprotease</keyword>
<comment type="cofactor">
    <cofactor evidence="9">
        <name>Zn(2+)</name>
        <dbReference type="ChEBI" id="CHEBI:29105"/>
    </cofactor>
    <text evidence="9">Binds 1 zinc ion per subunit.</text>
</comment>
<dbReference type="GO" id="GO:0008270">
    <property type="term" value="F:zinc ion binding"/>
    <property type="evidence" value="ECO:0007669"/>
    <property type="project" value="UniProtKB-UniRule"/>
</dbReference>
<evidence type="ECO:0000313" key="10">
    <source>
        <dbReference type="EMBL" id="MBC5845666.1"/>
    </source>
</evidence>
<dbReference type="GO" id="GO:0008237">
    <property type="term" value="F:metallopeptidase activity"/>
    <property type="evidence" value="ECO:0007669"/>
    <property type="project" value="UniProtKB-KW"/>
</dbReference>
<dbReference type="GO" id="GO:0160237">
    <property type="term" value="F:D-Ala-D-Ala dipeptidase activity"/>
    <property type="evidence" value="ECO:0007669"/>
    <property type="project" value="UniProtKB-EC"/>
</dbReference>
<accession>A0A923SGG3</accession>
<evidence type="ECO:0000256" key="8">
    <source>
        <dbReference type="ARBA" id="ARBA00023316"/>
    </source>
</evidence>
<evidence type="ECO:0000256" key="9">
    <source>
        <dbReference type="HAMAP-Rule" id="MF_01924"/>
    </source>
</evidence>
<keyword evidence="3 9" id="KW-0479">Metal-binding</keyword>
<feature type="site" description="Transition state stabilizer" evidence="9">
    <location>
        <position position="106"/>
    </location>
</feature>
<comment type="caution">
    <text evidence="10">The sequence shown here is derived from an EMBL/GenBank/DDBJ whole genome shotgun (WGS) entry which is preliminary data.</text>
</comment>
<keyword evidence="4 9" id="KW-0378">Hydrolase</keyword>
<dbReference type="CDD" id="cd14840">
    <property type="entry name" value="D-Ala-D-Ala_dipeptidase_Aad"/>
    <property type="match status" value="1"/>
</dbReference>
<dbReference type="InterPro" id="IPR000755">
    <property type="entry name" value="A_A_dipeptidase"/>
</dbReference>
<keyword evidence="11" id="KW-1185">Reference proteome</keyword>
<dbReference type="GO" id="GO:0006508">
    <property type="term" value="P:proteolysis"/>
    <property type="evidence" value="ECO:0007669"/>
    <property type="project" value="UniProtKB-KW"/>
</dbReference>
<reference evidence="10 11" key="1">
    <citation type="submission" date="2020-08" db="EMBL/GenBank/DDBJ databases">
        <title>Description of novel Flavobacterium F-392 isolate.</title>
        <authorList>
            <person name="Saticioglu I.B."/>
            <person name="Duman M."/>
            <person name="Altun S."/>
        </authorList>
    </citation>
    <scope>NUCLEOTIDE SEQUENCE [LARGE SCALE GENOMIC DNA]</scope>
    <source>
        <strain evidence="10 11">F-392</strain>
    </source>
</reference>
<dbReference type="Pfam" id="PF01427">
    <property type="entry name" value="Peptidase_M15"/>
    <property type="match status" value="1"/>
</dbReference>
<sequence>MKFFLIIYSLVLFVLSIGSCMGQELNHKTIGKKALLQNDTAFVNIKAFSKDFVYDMKYATNDNFLKEKVYNCGECLLRLKTVNAIIKANTVFIKKGYRIKFFDCYRPLDIQKKMWSIVSNPKYVADPAKGSIHNRGGAVDITLVDLEGNEVDMGTTFDFFGEKASHNYMMLSKEVIENRKLLKKIMEGAGFVSFDSEWWHYNLKTALKDKVSNTKWDCVE</sequence>
<evidence type="ECO:0000313" key="11">
    <source>
        <dbReference type="Proteomes" id="UP000641454"/>
    </source>
</evidence>
<gene>
    <name evidence="10" type="ORF">H8R25_14635</name>
</gene>
<dbReference type="GO" id="GO:0071555">
    <property type="term" value="P:cell wall organization"/>
    <property type="evidence" value="ECO:0007669"/>
    <property type="project" value="UniProtKB-KW"/>
</dbReference>
<keyword evidence="8" id="KW-0961">Cell wall biogenesis/degradation</keyword>
<dbReference type="Proteomes" id="UP000641454">
    <property type="component" value="Unassembled WGS sequence"/>
</dbReference>
<keyword evidence="5 9" id="KW-0862">Zinc</keyword>
<dbReference type="SUPFAM" id="SSF55166">
    <property type="entry name" value="Hedgehog/DD-peptidase"/>
    <property type="match status" value="1"/>
</dbReference>
<dbReference type="RefSeq" id="WP_187020552.1">
    <property type="nucleotide sequence ID" value="NZ_JACRUK010000049.1"/>
</dbReference>
<protein>
    <recommendedName>
        <fullName evidence="9">D-alanyl-D-alanine dipeptidase</fullName>
        <shortName evidence="9">D-Ala-D-Ala dipeptidase</shortName>
        <ecNumber evidence="9">3.4.13.22</ecNumber>
    </recommendedName>
</protein>
<evidence type="ECO:0000256" key="6">
    <source>
        <dbReference type="ARBA" id="ARBA00022997"/>
    </source>
</evidence>
<evidence type="ECO:0000256" key="3">
    <source>
        <dbReference type="ARBA" id="ARBA00022723"/>
    </source>
</evidence>
<keyword evidence="6 9" id="KW-0224">Dipeptidase</keyword>
<name>A0A923SGG3_9FLAO</name>
<evidence type="ECO:0000256" key="5">
    <source>
        <dbReference type="ARBA" id="ARBA00022833"/>
    </source>
</evidence>
<dbReference type="PROSITE" id="PS51257">
    <property type="entry name" value="PROKAR_LIPOPROTEIN"/>
    <property type="match status" value="1"/>
</dbReference>
<proteinExistence type="inferred from homology"/>
<keyword evidence="2 9" id="KW-0645">Protease</keyword>
<comment type="similarity">
    <text evidence="9">Belongs to the peptidase M15D family.</text>
</comment>
<evidence type="ECO:0000256" key="1">
    <source>
        <dbReference type="ARBA" id="ARBA00001362"/>
    </source>
</evidence>
<feature type="active site" description="Proton donor/acceptor" evidence="9">
    <location>
        <position position="197"/>
    </location>
</feature>
<dbReference type="EMBL" id="JACRUL010000047">
    <property type="protein sequence ID" value="MBC5845666.1"/>
    <property type="molecule type" value="Genomic_DNA"/>
</dbReference>
<comment type="catalytic activity">
    <reaction evidence="1 9">
        <text>D-alanyl-D-alanine + H2O = 2 D-alanine</text>
        <dbReference type="Rhea" id="RHEA:20661"/>
        <dbReference type="ChEBI" id="CHEBI:15377"/>
        <dbReference type="ChEBI" id="CHEBI:57416"/>
        <dbReference type="ChEBI" id="CHEBI:57822"/>
        <dbReference type="EC" id="3.4.13.22"/>
    </reaction>
</comment>
<dbReference type="InterPro" id="IPR009045">
    <property type="entry name" value="Zn_M74/Hedgehog-like"/>
</dbReference>
<feature type="binding site" evidence="9">
    <location>
        <position position="200"/>
    </location>
    <ligand>
        <name>Zn(2+)</name>
        <dbReference type="ChEBI" id="CHEBI:29105"/>
        <note>catalytic</note>
    </ligand>
</feature>
<feature type="binding site" evidence="9">
    <location>
        <position position="140"/>
    </location>
    <ligand>
        <name>Zn(2+)</name>
        <dbReference type="ChEBI" id="CHEBI:29105"/>
        <note>catalytic</note>
    </ligand>
</feature>